<comment type="caution">
    <text evidence="3">The sequence shown here is derived from an EMBL/GenBank/DDBJ whole genome shotgun (WGS) entry which is preliminary data.</text>
</comment>
<name>A0A9W6K228_9PSED</name>
<evidence type="ECO:0000256" key="1">
    <source>
        <dbReference type="SAM" id="MobiDB-lite"/>
    </source>
</evidence>
<keyword evidence="4" id="KW-1185">Reference proteome</keyword>
<feature type="transmembrane region" description="Helical" evidence="2">
    <location>
        <begin position="87"/>
        <end position="106"/>
    </location>
</feature>
<gene>
    <name evidence="3" type="ORF">GCM10017655_11720</name>
</gene>
<sequence length="485" mass="53439">MEAIPIAIFWGFVVLSMFRKPHALLYLFFGSFSFGAFAVIPANMTGGLTLTPTPIVVLLIVARTLCNRAGLEFFVGSALSPKRLLLLFLYWLVALFVTAFMPRLFMNEVTIIPVRLELSTFGEALKPTTQNFSQMAYLSISVFAVFAFTRMMREPANRQHALAAMCLGGAIALVTGVLDFMSQYVPLDPLLAPFRTATYALMTEVEILGGKRVVGLMPEASAYGFLSITFLGLIYFFRHAMESRWLRERVAPALTVGLIGMIWLSTSSASYVGLVVFFLSAGLEWAVRKSSKNPGKGLGAEFWIVWTALVGIGLVVLFAPAVLDPIVAQFNEMVVNKSKTSSYEERTMWTAVGWQALWDTWGLGVGIGATRTSNFAAAVFSNSGIIGGLLYFAFVWQSMRRKLPPLGDASGRAMMNAVRYAYIPTFIVSLLIGTTPDFNNYNAFLYATTLAVVLSTRKQLADRTSPNLFPGHPHSIHQGTELPRW</sequence>
<dbReference type="Proteomes" id="UP001143328">
    <property type="component" value="Unassembled WGS sequence"/>
</dbReference>
<keyword evidence="2" id="KW-0812">Transmembrane</keyword>
<dbReference type="AlphaFoldDB" id="A0A9W6K228"/>
<keyword evidence="2" id="KW-1133">Transmembrane helix</keyword>
<feature type="transmembrane region" description="Helical" evidence="2">
    <location>
        <begin position="417"/>
        <end position="434"/>
    </location>
</feature>
<reference evidence="3" key="1">
    <citation type="journal article" date="2014" name="Int. J. Syst. Evol. Microbiol.">
        <title>Complete genome sequence of Corynebacterium casei LMG S-19264T (=DSM 44701T), isolated from a smear-ripened cheese.</title>
        <authorList>
            <consortium name="US DOE Joint Genome Institute (JGI-PGF)"/>
            <person name="Walter F."/>
            <person name="Albersmeier A."/>
            <person name="Kalinowski J."/>
            <person name="Ruckert C."/>
        </authorList>
    </citation>
    <scope>NUCLEOTIDE SEQUENCE</scope>
    <source>
        <strain evidence="3">VKM B-2935</strain>
    </source>
</reference>
<evidence type="ECO:0008006" key="5">
    <source>
        <dbReference type="Google" id="ProtNLM"/>
    </source>
</evidence>
<proteinExistence type="predicted"/>
<evidence type="ECO:0000256" key="2">
    <source>
        <dbReference type="SAM" id="Phobius"/>
    </source>
</evidence>
<feature type="region of interest" description="Disordered" evidence="1">
    <location>
        <begin position="465"/>
        <end position="485"/>
    </location>
</feature>
<feature type="transmembrane region" description="Helical" evidence="2">
    <location>
        <begin position="48"/>
        <end position="66"/>
    </location>
</feature>
<feature type="transmembrane region" description="Helical" evidence="2">
    <location>
        <begin position="375"/>
        <end position="396"/>
    </location>
</feature>
<feature type="transmembrane region" description="Helical" evidence="2">
    <location>
        <begin position="303"/>
        <end position="327"/>
    </location>
</feature>
<keyword evidence="2" id="KW-0472">Membrane</keyword>
<feature type="transmembrane region" description="Helical" evidence="2">
    <location>
        <begin position="220"/>
        <end position="238"/>
    </location>
</feature>
<feature type="transmembrane region" description="Helical" evidence="2">
    <location>
        <begin position="161"/>
        <end position="181"/>
    </location>
</feature>
<feature type="transmembrane region" description="Helical" evidence="2">
    <location>
        <begin position="132"/>
        <end position="149"/>
    </location>
</feature>
<dbReference type="RefSeq" id="WP_271194334.1">
    <property type="nucleotide sequence ID" value="NZ_BSFN01000002.1"/>
</dbReference>
<organism evidence="3 4">
    <name type="scientific">Pseudomonas turukhanskensis</name>
    <dbReference type="NCBI Taxonomy" id="1806536"/>
    <lineage>
        <taxon>Bacteria</taxon>
        <taxon>Pseudomonadati</taxon>
        <taxon>Pseudomonadota</taxon>
        <taxon>Gammaproteobacteria</taxon>
        <taxon>Pseudomonadales</taxon>
        <taxon>Pseudomonadaceae</taxon>
        <taxon>Pseudomonas</taxon>
    </lineage>
</organism>
<feature type="transmembrane region" description="Helical" evidence="2">
    <location>
        <begin position="250"/>
        <end position="283"/>
    </location>
</feature>
<protein>
    <recommendedName>
        <fullName evidence="5">O-antigen ligase domain-containing protein</fullName>
    </recommendedName>
</protein>
<accession>A0A9W6K228</accession>
<dbReference type="EMBL" id="BSFN01000002">
    <property type="protein sequence ID" value="GLK88110.1"/>
    <property type="molecule type" value="Genomic_DNA"/>
</dbReference>
<evidence type="ECO:0000313" key="3">
    <source>
        <dbReference type="EMBL" id="GLK88110.1"/>
    </source>
</evidence>
<evidence type="ECO:0000313" key="4">
    <source>
        <dbReference type="Proteomes" id="UP001143328"/>
    </source>
</evidence>
<reference evidence="3" key="2">
    <citation type="submission" date="2023-01" db="EMBL/GenBank/DDBJ databases">
        <authorList>
            <person name="Sun Q."/>
            <person name="Evtushenko L."/>
        </authorList>
    </citation>
    <scope>NUCLEOTIDE SEQUENCE</scope>
    <source>
        <strain evidence="3">VKM B-2935</strain>
    </source>
</reference>